<feature type="repeat" description="ANK" evidence="1">
    <location>
        <begin position="383"/>
        <end position="415"/>
    </location>
</feature>
<keyword evidence="1" id="KW-0040">ANK repeat</keyword>
<keyword evidence="6" id="KW-1185">Reference proteome</keyword>
<protein>
    <submittedName>
        <fullName evidence="5">Reticulocyte-binding protein-like protein</fullName>
    </submittedName>
</protein>
<gene>
    <name evidence="5" type="ORF">J7T54_001717</name>
</gene>
<feature type="repeat" description="ANK" evidence="1">
    <location>
        <begin position="416"/>
        <end position="448"/>
    </location>
</feature>
<dbReference type="Pfam" id="PF12796">
    <property type="entry name" value="Ank_2"/>
    <property type="match status" value="1"/>
</dbReference>
<feature type="compositionally biased region" description="Basic and acidic residues" evidence="2">
    <location>
        <begin position="118"/>
        <end position="139"/>
    </location>
</feature>
<dbReference type="PROSITE" id="PS50088">
    <property type="entry name" value="ANK_REPEAT"/>
    <property type="match status" value="2"/>
</dbReference>
<feature type="compositionally biased region" description="Basic and acidic residues" evidence="2">
    <location>
        <begin position="675"/>
        <end position="693"/>
    </location>
</feature>
<reference evidence="5" key="2">
    <citation type="submission" date="2022-07" db="EMBL/GenBank/DDBJ databases">
        <authorList>
            <person name="Goncalves M.F.M."/>
            <person name="Hilario S."/>
            <person name="Van De Peer Y."/>
            <person name="Esteves A.C."/>
            <person name="Alves A."/>
        </authorList>
    </citation>
    <scope>NUCLEOTIDE SEQUENCE</scope>
    <source>
        <strain evidence="5">MUM 19.33</strain>
    </source>
</reference>
<feature type="compositionally biased region" description="Basic and acidic residues" evidence="2">
    <location>
        <begin position="196"/>
        <end position="208"/>
    </location>
</feature>
<feature type="region of interest" description="Disordered" evidence="2">
    <location>
        <begin position="660"/>
        <end position="1151"/>
    </location>
</feature>
<feature type="region of interest" description="Disordered" evidence="2">
    <location>
        <begin position="1"/>
        <end position="347"/>
    </location>
</feature>
<feature type="region of interest" description="Disordered" evidence="2">
    <location>
        <begin position="478"/>
        <end position="529"/>
    </location>
</feature>
<dbReference type="PANTHER" id="PTHR24149:SF14">
    <property type="entry name" value="ANKYRIN REPEAT DOMAIN 12"/>
    <property type="match status" value="1"/>
</dbReference>
<feature type="compositionally biased region" description="Basic and acidic residues" evidence="2">
    <location>
        <begin position="67"/>
        <end position="76"/>
    </location>
</feature>
<feature type="domain" description="KRIT1 ARM-repeats" evidence="4">
    <location>
        <begin position="517"/>
        <end position="664"/>
    </location>
</feature>
<dbReference type="RefSeq" id="XP_051364697.1">
    <property type="nucleotide sequence ID" value="XM_051503744.1"/>
</dbReference>
<feature type="compositionally biased region" description="Basic and acidic residues" evidence="2">
    <location>
        <begin position="239"/>
        <end position="249"/>
    </location>
</feature>
<feature type="compositionally biased region" description="Polar residues" evidence="2">
    <location>
        <begin position="902"/>
        <end position="915"/>
    </location>
</feature>
<feature type="compositionally biased region" description="Polar residues" evidence="2">
    <location>
        <begin position="1457"/>
        <end position="1475"/>
    </location>
</feature>
<feature type="domain" description="DUF7593" evidence="3">
    <location>
        <begin position="1156"/>
        <end position="1315"/>
    </location>
</feature>
<evidence type="ECO:0000313" key="6">
    <source>
        <dbReference type="Proteomes" id="UP001055219"/>
    </source>
</evidence>
<feature type="compositionally biased region" description="Polar residues" evidence="2">
    <location>
        <begin position="251"/>
        <end position="261"/>
    </location>
</feature>
<dbReference type="Pfam" id="PF24521">
    <property type="entry name" value="Ank_KRIT1"/>
    <property type="match status" value="1"/>
</dbReference>
<evidence type="ECO:0000256" key="2">
    <source>
        <dbReference type="SAM" id="MobiDB-lite"/>
    </source>
</evidence>
<feature type="compositionally biased region" description="Polar residues" evidence="2">
    <location>
        <begin position="503"/>
        <end position="521"/>
    </location>
</feature>
<dbReference type="Gene3D" id="1.25.40.20">
    <property type="entry name" value="Ankyrin repeat-containing domain"/>
    <property type="match status" value="2"/>
</dbReference>
<feature type="region of interest" description="Disordered" evidence="2">
    <location>
        <begin position="1424"/>
        <end position="1475"/>
    </location>
</feature>
<feature type="compositionally biased region" description="Basic and acidic residues" evidence="2">
    <location>
        <begin position="815"/>
        <end position="858"/>
    </location>
</feature>
<name>A0A9P9Y5K6_9HYPO</name>
<feature type="compositionally biased region" description="Basic and acidic residues" evidence="2">
    <location>
        <begin position="1"/>
        <end position="13"/>
    </location>
</feature>
<dbReference type="EMBL" id="JAGIXG020000006">
    <property type="protein sequence ID" value="KAI6783841.1"/>
    <property type="molecule type" value="Genomic_DNA"/>
</dbReference>
<dbReference type="InterPro" id="IPR036770">
    <property type="entry name" value="Ankyrin_rpt-contain_sf"/>
</dbReference>
<dbReference type="Pfam" id="PF24513">
    <property type="entry name" value="DUF7593"/>
    <property type="match status" value="1"/>
</dbReference>
<feature type="compositionally biased region" description="Polar residues" evidence="2">
    <location>
        <begin position="278"/>
        <end position="288"/>
    </location>
</feature>
<feature type="compositionally biased region" description="Polar residues" evidence="2">
    <location>
        <begin position="803"/>
        <end position="814"/>
    </location>
</feature>
<reference evidence="5" key="1">
    <citation type="journal article" date="2021" name="J Fungi (Basel)">
        <title>Genomic and Metabolomic Analyses of the Marine Fungus Emericellopsis cladophorae: Insights into Saltwater Adaptability Mechanisms and Its Biosynthetic Potential.</title>
        <authorList>
            <person name="Goncalves M.F.M."/>
            <person name="Hilario S."/>
            <person name="Van de Peer Y."/>
            <person name="Esteves A.C."/>
            <person name="Alves A."/>
        </authorList>
    </citation>
    <scope>NUCLEOTIDE SEQUENCE</scope>
    <source>
        <strain evidence="5">MUM 19.33</strain>
    </source>
</reference>
<evidence type="ECO:0000313" key="5">
    <source>
        <dbReference type="EMBL" id="KAI6783841.1"/>
    </source>
</evidence>
<feature type="compositionally biased region" description="Basic and acidic residues" evidence="2">
    <location>
        <begin position="999"/>
        <end position="1151"/>
    </location>
</feature>
<feature type="compositionally biased region" description="Polar residues" evidence="2">
    <location>
        <begin position="325"/>
        <end position="339"/>
    </location>
</feature>
<accession>A0A9P9Y5K6</accession>
<dbReference type="SMART" id="SM00248">
    <property type="entry name" value="ANK"/>
    <property type="match status" value="5"/>
</dbReference>
<dbReference type="GeneID" id="75828234"/>
<evidence type="ECO:0000259" key="4">
    <source>
        <dbReference type="Pfam" id="PF24521"/>
    </source>
</evidence>
<feature type="compositionally biased region" description="Basic and acidic residues" evidence="2">
    <location>
        <begin position="724"/>
        <end position="745"/>
    </location>
</feature>
<dbReference type="GO" id="GO:0005654">
    <property type="term" value="C:nucleoplasm"/>
    <property type="evidence" value="ECO:0007669"/>
    <property type="project" value="TreeGrafter"/>
</dbReference>
<feature type="compositionally biased region" description="Low complexity" evidence="2">
    <location>
        <begin position="14"/>
        <end position="32"/>
    </location>
</feature>
<feature type="compositionally biased region" description="Basic and acidic residues" evidence="2">
    <location>
        <begin position="925"/>
        <end position="955"/>
    </location>
</feature>
<sequence length="1475" mass="166864">MDARNAAEPDQTRPADAQSPRQQPQQTRPDTSLAGKASLPQEDPLDESSVTQHRPASGSPGPARQRRNSDSFQHDDSDSDAETIVLAGKDGQSPSKVRKVRQEDKSDIDMDGTTESTSNREDRGDVPEPEARNHQRDNSNGDAKLTFNRIRNKDESSVLSSAHTSPRIPSRAPSVDSGSSEDDQPGFRDGSATKRSTLETRRPIDVIHSHKRKVPKSDSEDEEHARKVRRQRTASVGLDADRRQRDRRPSTSKAQYLQAQYRSPSPPLRSPRSHRRSASTQFSSSTGLSMKKKRLPPPLQPTDQSDESSASGSPYPRKPKARSLAASSMAETTASPAKTTTHKKHLDAHGRTLLARACAKSEFEIAKQRLRDSPEDLNIADYAGNTPLQIAALNGCEDIVKLLIDAGCNLDCVNYDKETPLLDAVENGHFEVIKLLLDAGVNPRKANAYGREPIDLLSEEADDYDEIREALNEARKRFGGRTKTSEDRHSHIDKNEGCDSPRRSPQPTNSASNRRGGTVRSTKTRNDLLYQPLDDKTLLQAAGRGDEEMVARILQVKGSCEDAEPMVAAARGGHDLVMQLLLGLGEANPDPSPVSSQPAEFATPILAAIGQENIKVLELLIEQPQVDPTKRFRGETYYEIARRRQGTNWKDEEQMLKNAYDAFKSSAKTKSPGRRGRERDRDEKRLKKNDRSDLVSGNHHSRSPSREGEAPRRSAKATSPHQSRKPEQHSNVSDERRVRKRDERTMPANASDQDTAARQYALKARRTESEIALSSEGETSKPRRKLVSKGALRGERDTHRRPSVTSSASAIQEHSSPHENRHDDAPDKTKFTEKYHDRAKALKREESKDSSNTHDGAIKRHRNSLTPDRPANGDKSQGEVPIKRRKPETETSEKQKRAKRPLSQSGARDTSNSTFSQAKSAQSSSRREHDLPTGDKPGDSKTQSDDASVRIKAEDTDVDMPDAESRPEHVAASVETENNDKRAATATSSEVSQNQPNPDVRRDNGNATDDRDQLGNCHQSKEEEHRADLSNQRENEDKKRKEDLERMHQEEMRKQRVAEEKAQREAEEKARRDKEEAKRVEAARKRKEADEQKRREEEVRLQREREAAEEIRRLREEEERRERERRDKAHREEVERKRAAREAEQRRLREEHEAARLDKLPPLLRWLDTCPNPKLPALADKFRTLQGVRYDTIRPEFNHTAEGREQWVLNTHAALLLGEQDLSLTRYTDWQRVPVSNLAKITLWRIESLLYSLLDKKTWELGQQLPHYYEGASPLSMSLPARERLREAAWERFRNMDLFFVRVSDLLYTIPNIPHLRNTKIVVTYRELIENDTQRLGWVPAQKWKHDPDANRYGGFFAPRNKYYITGRLVGEDMPQPAETSPVPFPEQPVPRRGLIQVFPSDPDYTQRCLDQGLEHLVNRPKQHLIPNGVHSPPISHRADTPSAEAEDDAHAESLNESRSIMNGYISNGLTSNGH</sequence>
<dbReference type="PANTHER" id="PTHR24149">
    <property type="entry name" value="ANKYRIN REPEAT DOMAIN-CONTAINING PROTEIN 12"/>
    <property type="match status" value="1"/>
</dbReference>
<dbReference type="SUPFAM" id="SSF48403">
    <property type="entry name" value="Ankyrin repeat"/>
    <property type="match status" value="1"/>
</dbReference>
<dbReference type="InterPro" id="IPR056485">
    <property type="entry name" value="ARM_KRIT1"/>
</dbReference>
<dbReference type="InterPro" id="IPR053210">
    <property type="entry name" value="ANKRD12"/>
</dbReference>
<feature type="compositionally biased region" description="Polar residues" evidence="2">
    <location>
        <begin position="301"/>
        <end position="312"/>
    </location>
</feature>
<dbReference type="PROSITE" id="PS50297">
    <property type="entry name" value="ANK_REP_REGION"/>
    <property type="match status" value="2"/>
</dbReference>
<comment type="caution">
    <text evidence="5">The sequence shown here is derived from an EMBL/GenBank/DDBJ whole genome shotgun (WGS) entry which is preliminary data.</text>
</comment>
<dbReference type="OrthoDB" id="194358at2759"/>
<dbReference type="Proteomes" id="UP001055219">
    <property type="component" value="Unassembled WGS sequence"/>
</dbReference>
<feature type="compositionally biased region" description="Basic and acidic residues" evidence="2">
    <location>
        <begin position="483"/>
        <end position="502"/>
    </location>
</feature>
<dbReference type="InterPro" id="IPR056015">
    <property type="entry name" value="DUF7593"/>
</dbReference>
<evidence type="ECO:0000259" key="3">
    <source>
        <dbReference type="Pfam" id="PF24513"/>
    </source>
</evidence>
<proteinExistence type="predicted"/>
<evidence type="ECO:0000256" key="1">
    <source>
        <dbReference type="PROSITE-ProRule" id="PRU00023"/>
    </source>
</evidence>
<dbReference type="InterPro" id="IPR002110">
    <property type="entry name" value="Ankyrin_rpt"/>
</dbReference>
<feature type="compositionally biased region" description="Polar residues" evidence="2">
    <location>
        <begin position="985"/>
        <end position="997"/>
    </location>
</feature>
<organism evidence="5 6">
    <name type="scientific">Emericellopsis cladophorae</name>
    <dbReference type="NCBI Taxonomy" id="2686198"/>
    <lineage>
        <taxon>Eukaryota</taxon>
        <taxon>Fungi</taxon>
        <taxon>Dikarya</taxon>
        <taxon>Ascomycota</taxon>
        <taxon>Pezizomycotina</taxon>
        <taxon>Sordariomycetes</taxon>
        <taxon>Hypocreomycetidae</taxon>
        <taxon>Hypocreales</taxon>
        <taxon>Bionectriaceae</taxon>
        <taxon>Emericellopsis</taxon>
    </lineage>
</organism>